<accession>A0ABX2IDV7</accession>
<comment type="caution">
    <text evidence="1">The sequence shown here is derived from an EMBL/GenBank/DDBJ whole genome shotgun (WGS) entry which is preliminary data.</text>
</comment>
<dbReference type="Proteomes" id="UP000778523">
    <property type="component" value="Unassembled WGS sequence"/>
</dbReference>
<dbReference type="RefSeq" id="WP_170020302.1">
    <property type="nucleotide sequence ID" value="NZ_JABCSC020000001.1"/>
</dbReference>
<dbReference type="PROSITE" id="PS51257">
    <property type="entry name" value="PROKAR_LIPOPROTEIN"/>
    <property type="match status" value="1"/>
</dbReference>
<dbReference type="EMBL" id="JABCSC020000001">
    <property type="protein sequence ID" value="NSL53953.1"/>
    <property type="molecule type" value="Genomic_DNA"/>
</dbReference>
<reference evidence="1 2" key="1">
    <citation type="submission" date="2020-06" db="EMBL/GenBank/DDBJ databases">
        <title>Draft genome of Uliginosibacterium sp. IMCC34675.</title>
        <authorList>
            <person name="Song J."/>
        </authorList>
    </citation>
    <scope>NUCLEOTIDE SEQUENCE [LARGE SCALE GENOMIC DNA]</scope>
    <source>
        <strain evidence="1 2">IMCC34675</strain>
    </source>
</reference>
<evidence type="ECO:0000313" key="2">
    <source>
        <dbReference type="Proteomes" id="UP000778523"/>
    </source>
</evidence>
<sequence>MRILIAATVLTCLLSACKRPDTEAFSTSTEAEALMQVAFPGWKKDALVVTQVTQPDTDASGVKQDLPLWVQVTPAKVATLSADRVLLIVAGTPSDAQGASQAGHSTPGNLGAYWFERREGRWYLAGSQSSFAWSGFFGDPGELTLTSLGNGQQALGVVNGSCWQGMCGRWLSLYALGAQRVDALLGSEEALMIESDASGATLGCPDLVAAKPGSQHRLSLEDYSTNYGCYSVSGTWQIQPGSSQPGDLVISFTGKQTSAQVVPIQAPAAPASAPASAPLEEGEAQPSEEYLVQVQAVQARLIYRFKDGLYRHASGDNPAPGF</sequence>
<gene>
    <name evidence="1" type="ORF">HJ583_002845</name>
</gene>
<keyword evidence="2" id="KW-1185">Reference proteome</keyword>
<evidence type="ECO:0000313" key="1">
    <source>
        <dbReference type="EMBL" id="NSL53953.1"/>
    </source>
</evidence>
<evidence type="ECO:0008006" key="3">
    <source>
        <dbReference type="Google" id="ProtNLM"/>
    </source>
</evidence>
<name>A0ABX2IDV7_9RHOO</name>
<organism evidence="1 2">
    <name type="scientific">Uliginosibacterium aquaticum</name>
    <dbReference type="NCBI Taxonomy" id="2731212"/>
    <lineage>
        <taxon>Bacteria</taxon>
        <taxon>Pseudomonadati</taxon>
        <taxon>Pseudomonadota</taxon>
        <taxon>Betaproteobacteria</taxon>
        <taxon>Rhodocyclales</taxon>
        <taxon>Zoogloeaceae</taxon>
        <taxon>Uliginosibacterium</taxon>
    </lineage>
</organism>
<proteinExistence type="predicted"/>
<protein>
    <recommendedName>
        <fullName evidence="3">Lipoprotein</fullName>
    </recommendedName>
</protein>